<dbReference type="InterPro" id="IPR032675">
    <property type="entry name" value="LRR_dom_sf"/>
</dbReference>
<evidence type="ECO:0000313" key="1">
    <source>
        <dbReference type="EMBL" id="NME66699.1"/>
    </source>
</evidence>
<dbReference type="Gene3D" id="3.80.10.10">
    <property type="entry name" value="Ribonuclease Inhibitor"/>
    <property type="match status" value="1"/>
</dbReference>
<evidence type="ECO:0000313" key="2">
    <source>
        <dbReference type="Proteomes" id="UP000576082"/>
    </source>
</evidence>
<reference evidence="1 2" key="1">
    <citation type="submission" date="2020-04" db="EMBL/GenBank/DDBJ databases">
        <title>Flammeovirga sp. SR4, a novel species isolated from seawater.</title>
        <authorList>
            <person name="Wang X."/>
        </authorList>
    </citation>
    <scope>NUCLEOTIDE SEQUENCE [LARGE SCALE GENOMIC DNA]</scope>
    <source>
        <strain evidence="1 2">ATCC 23126</strain>
    </source>
</reference>
<organism evidence="1 2">
    <name type="scientific">Flammeovirga aprica JL-4</name>
    <dbReference type="NCBI Taxonomy" id="694437"/>
    <lineage>
        <taxon>Bacteria</taxon>
        <taxon>Pseudomonadati</taxon>
        <taxon>Bacteroidota</taxon>
        <taxon>Cytophagia</taxon>
        <taxon>Cytophagales</taxon>
        <taxon>Flammeovirgaceae</taxon>
        <taxon>Flammeovirga</taxon>
    </lineage>
</organism>
<gene>
    <name evidence="1" type="ORF">HHU12_01865</name>
</gene>
<dbReference type="PANTHER" id="PTHR45752">
    <property type="entry name" value="LEUCINE-RICH REPEAT-CONTAINING"/>
    <property type="match status" value="1"/>
</dbReference>
<dbReference type="Proteomes" id="UP000576082">
    <property type="component" value="Unassembled WGS sequence"/>
</dbReference>
<keyword evidence="2" id="KW-1185">Reference proteome</keyword>
<evidence type="ECO:0008006" key="3">
    <source>
        <dbReference type="Google" id="ProtNLM"/>
    </source>
</evidence>
<dbReference type="PANTHER" id="PTHR45752:SF187">
    <property type="entry name" value="LEUCINE-RICH REPEAT AND IQ DOMAIN-CONTAINING PROTEIN 4"/>
    <property type="match status" value="1"/>
</dbReference>
<dbReference type="SUPFAM" id="SSF52058">
    <property type="entry name" value="L domain-like"/>
    <property type="match status" value="1"/>
</dbReference>
<sequence>MISFTSCTVSEKDAIALLLQKYPNSINLIREDNSDKITQVYIENAKNMTELPKELLAFDSLKVLEVSETSISEVPQFITEFKSLEKLLIEKSPVNEIPDIFNELPQLEHLDFSYLNISNLPQSIFESKKLTRLVFIETKIKGFPSELYKLENQLTMLYISKCEELPSDIYKFKNITHFAVELSKSFNYVDDLPKLEKLYLDNSTVSRFPKDFKTIKNLRALGLENCDQITELPASLGYAEVGEYDLVSFNFNGCKKLRGLPESFKNLKNIRTFYLDSCFNFSYIPLGLRIGSLTAIGANWLKMPKNLLNTPCTRLWIDGHRMGTIRGISGMKGLDFAVIINGNILKVPEELCEMKDLHHINLENNKIKNYPAFWKNCPELDIALGGNPL</sequence>
<dbReference type="InterPro" id="IPR050715">
    <property type="entry name" value="LRR-SigEffector_domain"/>
</dbReference>
<comment type="caution">
    <text evidence="1">The sequence shown here is derived from an EMBL/GenBank/DDBJ whole genome shotgun (WGS) entry which is preliminary data.</text>
</comment>
<proteinExistence type="predicted"/>
<accession>A0A7X9NZB9</accession>
<dbReference type="AlphaFoldDB" id="A0A7X9NZB9"/>
<name>A0A7X9NZB9_9BACT</name>
<dbReference type="RefSeq" id="WP_169654445.1">
    <property type="nucleotide sequence ID" value="NZ_JABANE010000003.1"/>
</dbReference>
<protein>
    <recommendedName>
        <fullName evidence="3">Leucine-rich repeat domain-containing protein</fullName>
    </recommendedName>
</protein>
<dbReference type="EMBL" id="JABANE010000003">
    <property type="protein sequence ID" value="NME66699.1"/>
    <property type="molecule type" value="Genomic_DNA"/>
</dbReference>